<dbReference type="PANTHER" id="PTHR12919:SF20">
    <property type="entry name" value="SMALL RIBOSOMAL SUBUNIT PROTEIN BS16M"/>
    <property type="match status" value="1"/>
</dbReference>
<dbReference type="GO" id="GO:0006412">
    <property type="term" value="P:translation"/>
    <property type="evidence" value="ECO:0007669"/>
    <property type="project" value="UniProtKB-UniRule"/>
</dbReference>
<evidence type="ECO:0000256" key="1">
    <source>
        <dbReference type="ARBA" id="ARBA00022980"/>
    </source>
</evidence>
<dbReference type="PROSITE" id="PS00732">
    <property type="entry name" value="RIBOSOMAL_S16"/>
    <property type="match status" value="1"/>
</dbReference>
<dbReference type="PANTHER" id="PTHR12919">
    <property type="entry name" value="30S RIBOSOMAL PROTEIN S16"/>
    <property type="match status" value="1"/>
</dbReference>
<dbReference type="InterPro" id="IPR000307">
    <property type="entry name" value="Ribosomal_bS16"/>
</dbReference>
<comment type="similarity">
    <text evidence="3">Belongs to the bacterial ribosomal protein bS16 family.</text>
</comment>
<dbReference type="SUPFAM" id="SSF54565">
    <property type="entry name" value="Ribosomal protein S16"/>
    <property type="match status" value="1"/>
</dbReference>
<dbReference type="NCBIfam" id="TIGR00002">
    <property type="entry name" value="S16"/>
    <property type="match status" value="1"/>
</dbReference>
<dbReference type="GO" id="GO:0015935">
    <property type="term" value="C:small ribosomal subunit"/>
    <property type="evidence" value="ECO:0007669"/>
    <property type="project" value="TreeGrafter"/>
</dbReference>
<evidence type="ECO:0000256" key="3">
    <source>
        <dbReference type="HAMAP-Rule" id="MF_00385"/>
    </source>
</evidence>
<dbReference type="HAMAP" id="MF_00385">
    <property type="entry name" value="Ribosomal_bS16"/>
    <property type="match status" value="1"/>
</dbReference>
<dbReference type="RefSeq" id="WP_193919833.1">
    <property type="nucleotide sequence ID" value="NZ_JADEWL010000027.1"/>
</dbReference>
<accession>A0A8J7K022</accession>
<dbReference type="InterPro" id="IPR020592">
    <property type="entry name" value="Ribosomal_bS16_CS"/>
</dbReference>
<keyword evidence="2 3" id="KW-0687">Ribonucleoprotein</keyword>
<gene>
    <name evidence="3 4" type="primary">rpsP</name>
    <name evidence="3" type="synonym">rps16</name>
    <name evidence="4" type="ORF">IQ247_10935</name>
</gene>
<proteinExistence type="inferred from homology"/>
<dbReference type="Proteomes" id="UP000620559">
    <property type="component" value="Unassembled WGS sequence"/>
</dbReference>
<sequence length="87" mass="10023">MIKLRLKRFGKKREASYRIIAINNLSRRDGLPLEELGFYNPRTNEVKLDVPGIVKRLQQGAQPTDTVRRILTKNNVFEQVRAEAVSS</sequence>
<dbReference type="GO" id="GO:0003735">
    <property type="term" value="F:structural constituent of ribosome"/>
    <property type="evidence" value="ECO:0007669"/>
    <property type="project" value="InterPro"/>
</dbReference>
<keyword evidence="5" id="KW-1185">Reference proteome</keyword>
<organism evidence="4 5">
    <name type="scientific">Plectonema cf. radiosum LEGE 06105</name>
    <dbReference type="NCBI Taxonomy" id="945769"/>
    <lineage>
        <taxon>Bacteria</taxon>
        <taxon>Bacillati</taxon>
        <taxon>Cyanobacteriota</taxon>
        <taxon>Cyanophyceae</taxon>
        <taxon>Oscillatoriophycideae</taxon>
        <taxon>Oscillatoriales</taxon>
        <taxon>Microcoleaceae</taxon>
        <taxon>Plectonema</taxon>
    </lineage>
</organism>
<dbReference type="AlphaFoldDB" id="A0A8J7K022"/>
<name>A0A8J7K022_9CYAN</name>
<comment type="caution">
    <text evidence="4">The sequence shown here is derived from an EMBL/GenBank/DDBJ whole genome shotgun (WGS) entry which is preliminary data.</text>
</comment>
<dbReference type="Pfam" id="PF00886">
    <property type="entry name" value="Ribosomal_S16"/>
    <property type="match status" value="1"/>
</dbReference>
<keyword evidence="1 3" id="KW-0689">Ribosomal protein</keyword>
<evidence type="ECO:0000256" key="2">
    <source>
        <dbReference type="ARBA" id="ARBA00023274"/>
    </source>
</evidence>
<dbReference type="GO" id="GO:0005737">
    <property type="term" value="C:cytoplasm"/>
    <property type="evidence" value="ECO:0007669"/>
    <property type="project" value="UniProtKB-ARBA"/>
</dbReference>
<dbReference type="EMBL" id="JADEWL010000027">
    <property type="protein sequence ID" value="MBE9213181.1"/>
    <property type="molecule type" value="Genomic_DNA"/>
</dbReference>
<protein>
    <recommendedName>
        <fullName evidence="3">Small ribosomal subunit protein bS16</fullName>
    </recommendedName>
</protein>
<evidence type="ECO:0000313" key="4">
    <source>
        <dbReference type="EMBL" id="MBE9213181.1"/>
    </source>
</evidence>
<evidence type="ECO:0000313" key="5">
    <source>
        <dbReference type="Proteomes" id="UP000620559"/>
    </source>
</evidence>
<reference evidence="4" key="1">
    <citation type="submission" date="2020-10" db="EMBL/GenBank/DDBJ databases">
        <authorList>
            <person name="Castelo-Branco R."/>
            <person name="Eusebio N."/>
            <person name="Adriana R."/>
            <person name="Vieira A."/>
            <person name="Brugerolle De Fraissinette N."/>
            <person name="Rezende De Castro R."/>
            <person name="Schneider M.P."/>
            <person name="Vasconcelos V."/>
            <person name="Leao P.N."/>
        </authorList>
    </citation>
    <scope>NUCLEOTIDE SEQUENCE</scope>
    <source>
        <strain evidence="4">LEGE 06105</strain>
    </source>
</reference>
<dbReference type="InterPro" id="IPR023803">
    <property type="entry name" value="Ribosomal_bS16_dom_sf"/>
</dbReference>
<dbReference type="Gene3D" id="3.30.1320.10">
    <property type="match status" value="1"/>
</dbReference>